<dbReference type="InterPro" id="IPR014729">
    <property type="entry name" value="Rossmann-like_a/b/a_fold"/>
</dbReference>
<feature type="domain" description="UspA" evidence="2">
    <location>
        <begin position="5"/>
        <end position="147"/>
    </location>
</feature>
<organism evidence="3 4">
    <name type="scientific">Peptococcus simiae</name>
    <dbReference type="NCBI Taxonomy" id="1643805"/>
    <lineage>
        <taxon>Bacteria</taxon>
        <taxon>Bacillati</taxon>
        <taxon>Bacillota</taxon>
        <taxon>Clostridia</taxon>
        <taxon>Eubacteriales</taxon>
        <taxon>Peptococcaceae</taxon>
        <taxon>Peptococcus</taxon>
    </lineage>
</organism>
<dbReference type="EMBL" id="JBJUVG010000001">
    <property type="protein sequence ID" value="MFM9412997.1"/>
    <property type="molecule type" value="Genomic_DNA"/>
</dbReference>
<dbReference type="RefSeq" id="WP_408976614.1">
    <property type="nucleotide sequence ID" value="NZ_JBJUVG010000001.1"/>
</dbReference>
<dbReference type="InterPro" id="IPR006015">
    <property type="entry name" value="Universal_stress_UspA"/>
</dbReference>
<dbReference type="PRINTS" id="PR01438">
    <property type="entry name" value="UNVRSLSTRESS"/>
</dbReference>
<reference evidence="3 4" key="1">
    <citation type="journal article" date="2016" name="Int. J. Syst. Evol. Microbiol.">
        <title>Peptococcus simiae sp. nov., isolated from rhesus macaque faeces and emended description of the genus Peptococcus.</title>
        <authorList>
            <person name="Shkoporov A.N."/>
            <person name="Efimov B.A."/>
            <person name="Kondova I."/>
            <person name="Ouwerling B."/>
            <person name="Chaplin A.V."/>
            <person name="Shcherbakova V.A."/>
            <person name="Langermans J.A.M."/>
        </authorList>
    </citation>
    <scope>NUCLEOTIDE SEQUENCE [LARGE SCALE GENOMIC DNA]</scope>
    <source>
        <strain evidence="3 4">M108</strain>
    </source>
</reference>
<protein>
    <submittedName>
        <fullName evidence="3">Universal stress protein</fullName>
    </submittedName>
</protein>
<evidence type="ECO:0000259" key="2">
    <source>
        <dbReference type="Pfam" id="PF00582"/>
    </source>
</evidence>
<gene>
    <name evidence="3" type="ORF">ACKQTC_01220</name>
</gene>
<dbReference type="Gene3D" id="3.40.50.620">
    <property type="entry name" value="HUPs"/>
    <property type="match status" value="1"/>
</dbReference>
<sequence length="148" mass="16050">MAGGYEKILVPYDGSEASVKALAQAKILQDMCGARITLLEVLSNGLSGRDQVNYHMLDQVQPPDPASYRAAEADLNRLKADFPLPDRVQVLLAEGPVASTIIETIDREGYDLVVMGSEGLGHALKRFLLGSVTKYVLEHVDIPVMVLS</sequence>
<evidence type="ECO:0000256" key="1">
    <source>
        <dbReference type="ARBA" id="ARBA00008791"/>
    </source>
</evidence>
<dbReference type="InterPro" id="IPR006016">
    <property type="entry name" value="UspA"/>
</dbReference>
<dbReference type="Proteomes" id="UP001631949">
    <property type="component" value="Unassembled WGS sequence"/>
</dbReference>
<keyword evidence="4" id="KW-1185">Reference proteome</keyword>
<dbReference type="CDD" id="cd00293">
    <property type="entry name" value="USP-like"/>
    <property type="match status" value="1"/>
</dbReference>
<dbReference type="SUPFAM" id="SSF52402">
    <property type="entry name" value="Adenine nucleotide alpha hydrolases-like"/>
    <property type="match status" value="1"/>
</dbReference>
<dbReference type="Pfam" id="PF00582">
    <property type="entry name" value="Usp"/>
    <property type="match status" value="1"/>
</dbReference>
<name>A0ABW9GXC6_9FIRM</name>
<dbReference type="PANTHER" id="PTHR46268">
    <property type="entry name" value="STRESS RESPONSE PROTEIN NHAX"/>
    <property type="match status" value="1"/>
</dbReference>
<comment type="caution">
    <text evidence="3">The sequence shown here is derived from an EMBL/GenBank/DDBJ whole genome shotgun (WGS) entry which is preliminary data.</text>
</comment>
<accession>A0ABW9GXC6</accession>
<evidence type="ECO:0000313" key="4">
    <source>
        <dbReference type="Proteomes" id="UP001631949"/>
    </source>
</evidence>
<comment type="similarity">
    <text evidence="1">Belongs to the universal stress protein A family.</text>
</comment>
<proteinExistence type="inferred from homology"/>
<dbReference type="PANTHER" id="PTHR46268:SF6">
    <property type="entry name" value="UNIVERSAL STRESS PROTEIN UP12"/>
    <property type="match status" value="1"/>
</dbReference>
<evidence type="ECO:0000313" key="3">
    <source>
        <dbReference type="EMBL" id="MFM9412997.1"/>
    </source>
</evidence>